<dbReference type="NCBIfam" id="TIGR00369">
    <property type="entry name" value="unchar_dom_1"/>
    <property type="match status" value="1"/>
</dbReference>
<reference evidence="4" key="1">
    <citation type="submission" date="2022-06" db="EMBL/GenBank/DDBJ databases">
        <title>Rothia sp. isolated from sandalwood seedling.</title>
        <authorList>
            <person name="Tuikhar N."/>
            <person name="Kirdat K."/>
            <person name="Thorat V."/>
            <person name="Swetha P."/>
            <person name="Padma S."/>
            <person name="Sundararaj R."/>
            <person name="Yadav A."/>
        </authorList>
    </citation>
    <scope>NUCLEOTIDE SEQUENCE</scope>
    <source>
        <strain evidence="4">AR01</strain>
    </source>
</reference>
<comment type="caution">
    <text evidence="4">The sequence shown here is derived from an EMBL/GenBank/DDBJ whole genome shotgun (WGS) entry which is preliminary data.</text>
</comment>
<dbReference type="CDD" id="cd03443">
    <property type="entry name" value="PaaI_thioesterase"/>
    <property type="match status" value="1"/>
</dbReference>
<dbReference type="EMBL" id="JANAFB010000019">
    <property type="protein sequence ID" value="MCP3426137.1"/>
    <property type="molecule type" value="Genomic_DNA"/>
</dbReference>
<evidence type="ECO:0000259" key="3">
    <source>
        <dbReference type="Pfam" id="PF03061"/>
    </source>
</evidence>
<organism evidence="4 5">
    <name type="scientific">Rothia santali</name>
    <dbReference type="NCBI Taxonomy" id="2949643"/>
    <lineage>
        <taxon>Bacteria</taxon>
        <taxon>Bacillati</taxon>
        <taxon>Actinomycetota</taxon>
        <taxon>Actinomycetes</taxon>
        <taxon>Micrococcales</taxon>
        <taxon>Micrococcaceae</taxon>
        <taxon>Rothia</taxon>
    </lineage>
</organism>
<comment type="similarity">
    <text evidence="1">Belongs to the thioesterase PaaI family.</text>
</comment>
<dbReference type="RefSeq" id="WP_254166658.1">
    <property type="nucleotide sequence ID" value="NZ_JANAFB010000019.1"/>
</dbReference>
<keyword evidence="5" id="KW-1185">Reference proteome</keyword>
<accession>A0A9X2HG44</accession>
<dbReference type="Pfam" id="PF03061">
    <property type="entry name" value="4HBT"/>
    <property type="match status" value="1"/>
</dbReference>
<sequence>MEPTTTERLRASGIPEQYHPFFAERGLGGLAEKMGIVFEEMGPEHSVARMPVEGNTQPAGLLHGGAHLVLAETLGSIASNIAAGPGKMAVGVDISATHQRAITSGWVTGTCTALHLGGSLCVHEVVMRDDAGRRLSTARITNMVVDRRG</sequence>
<evidence type="ECO:0000256" key="2">
    <source>
        <dbReference type="ARBA" id="ARBA00022801"/>
    </source>
</evidence>
<dbReference type="GO" id="GO:0005829">
    <property type="term" value="C:cytosol"/>
    <property type="evidence" value="ECO:0007669"/>
    <property type="project" value="TreeGrafter"/>
</dbReference>
<dbReference type="Proteomes" id="UP001139502">
    <property type="component" value="Unassembled WGS sequence"/>
</dbReference>
<protein>
    <submittedName>
        <fullName evidence="4">Hotdog fold thioesterase</fullName>
    </submittedName>
</protein>
<dbReference type="InterPro" id="IPR006683">
    <property type="entry name" value="Thioestr_dom"/>
</dbReference>
<keyword evidence="2" id="KW-0378">Hydrolase</keyword>
<dbReference type="AlphaFoldDB" id="A0A9X2HG44"/>
<dbReference type="PANTHER" id="PTHR43240">
    <property type="entry name" value="1,4-DIHYDROXY-2-NAPHTHOYL-COA THIOESTERASE 1"/>
    <property type="match status" value="1"/>
</dbReference>
<feature type="domain" description="Thioesterase" evidence="3">
    <location>
        <begin position="60"/>
        <end position="134"/>
    </location>
</feature>
<evidence type="ECO:0000313" key="5">
    <source>
        <dbReference type="Proteomes" id="UP001139502"/>
    </source>
</evidence>
<dbReference type="GO" id="GO:0061522">
    <property type="term" value="F:1,4-dihydroxy-2-naphthoyl-CoA thioesterase activity"/>
    <property type="evidence" value="ECO:0007669"/>
    <property type="project" value="TreeGrafter"/>
</dbReference>
<name>A0A9X2HG44_9MICC</name>
<dbReference type="InterPro" id="IPR029069">
    <property type="entry name" value="HotDog_dom_sf"/>
</dbReference>
<dbReference type="Gene3D" id="3.10.129.10">
    <property type="entry name" value="Hotdog Thioesterase"/>
    <property type="match status" value="1"/>
</dbReference>
<evidence type="ECO:0000256" key="1">
    <source>
        <dbReference type="ARBA" id="ARBA00008324"/>
    </source>
</evidence>
<dbReference type="SUPFAM" id="SSF54637">
    <property type="entry name" value="Thioesterase/thiol ester dehydrase-isomerase"/>
    <property type="match status" value="1"/>
</dbReference>
<dbReference type="PANTHER" id="PTHR43240:SF5">
    <property type="entry name" value="1,4-DIHYDROXY-2-NAPHTHOYL-COA THIOESTERASE 1"/>
    <property type="match status" value="1"/>
</dbReference>
<dbReference type="InterPro" id="IPR003736">
    <property type="entry name" value="PAAI_dom"/>
</dbReference>
<gene>
    <name evidence="4" type="ORF">NBM05_08995</name>
</gene>
<proteinExistence type="inferred from homology"/>
<evidence type="ECO:0000313" key="4">
    <source>
        <dbReference type="EMBL" id="MCP3426137.1"/>
    </source>
</evidence>